<dbReference type="PANTHER" id="PTHR39082">
    <property type="entry name" value="PHOSPHOLIPASE C-BETA-2-RELATED"/>
    <property type="match status" value="1"/>
</dbReference>
<evidence type="ECO:0000256" key="1">
    <source>
        <dbReference type="SAM" id="Coils"/>
    </source>
</evidence>
<dbReference type="AlphaFoldDB" id="A0A1X0XQ60"/>
<dbReference type="InterPro" id="IPR052376">
    <property type="entry name" value="Oxidative_Scav/Glycosyltrans"/>
</dbReference>
<proteinExistence type="predicted"/>
<gene>
    <name evidence="3" type="ORF">B5V00_15265</name>
</gene>
<evidence type="ECO:0000313" key="3">
    <source>
        <dbReference type="EMBL" id="ORJ55032.1"/>
    </source>
</evidence>
<evidence type="ECO:0000313" key="4">
    <source>
        <dbReference type="Proteomes" id="UP000193136"/>
    </source>
</evidence>
<accession>A0A1X0XQ60</accession>
<sequence length="230" mass="26204">MRELQSLDQQLIQLDEKRRQLESAISEQRLEMARVQEMVDGLADEMEGFQTRRRELNDAIAQEERNIERSDARLPDIKTQKEYVAVLKEIDTAKAMIRDLQAQLTEVDRQLESLGSDRAEKEQELASLAATVEARQAEVDQEMAGFSSSVAEMNGRKESLLEQIPAGVRKRYQTLISRRGGMAVVEARNGACTGCNMQLPPQLYNSLFKLDKPQYCPHCNRLIYVQTEQG</sequence>
<dbReference type="EMBL" id="NAAD01000028">
    <property type="protein sequence ID" value="ORJ55032.1"/>
    <property type="molecule type" value="Genomic_DNA"/>
</dbReference>
<keyword evidence="4" id="KW-1185">Reference proteome</keyword>
<dbReference type="Proteomes" id="UP000193136">
    <property type="component" value="Unassembled WGS sequence"/>
</dbReference>
<dbReference type="STRING" id="1969733.B5V00_15265"/>
<dbReference type="InterPro" id="IPR003743">
    <property type="entry name" value="Zf-RING_7"/>
</dbReference>
<protein>
    <recommendedName>
        <fullName evidence="2">C4-type zinc ribbon domain-containing protein</fullName>
    </recommendedName>
</protein>
<dbReference type="PANTHER" id="PTHR39082:SF1">
    <property type="entry name" value="SCAVENGER RECEPTOR CLASS A MEMBER 3"/>
    <property type="match status" value="1"/>
</dbReference>
<organism evidence="3 4">
    <name type="scientific">Geothermobacter hydrogeniphilus</name>
    <dbReference type="NCBI Taxonomy" id="1969733"/>
    <lineage>
        <taxon>Bacteria</taxon>
        <taxon>Pseudomonadati</taxon>
        <taxon>Thermodesulfobacteriota</taxon>
        <taxon>Desulfuromonadia</taxon>
        <taxon>Desulfuromonadales</taxon>
        <taxon>Geothermobacteraceae</taxon>
        <taxon>Geothermobacter</taxon>
    </lineage>
</organism>
<keyword evidence="1" id="KW-0175">Coiled coil</keyword>
<dbReference type="Pfam" id="PF02591">
    <property type="entry name" value="Zn_ribbon_9"/>
    <property type="match status" value="1"/>
</dbReference>
<feature type="coiled-coil region" evidence="1">
    <location>
        <begin position="4"/>
        <end position="138"/>
    </location>
</feature>
<reference evidence="3 4" key="1">
    <citation type="submission" date="2017-03" db="EMBL/GenBank/DDBJ databases">
        <title>Genome sequence of Geothermobacter sp. EPR-M, Deep-Sea Iron Reducer.</title>
        <authorList>
            <person name="Tully B."/>
            <person name="Savalia P."/>
            <person name="Abuyen K."/>
            <person name="Baughan C."/>
            <person name="Romero E."/>
            <person name="Ronkowski C."/>
            <person name="Torres B."/>
            <person name="Tremblay J."/>
            <person name="Trujillo A."/>
            <person name="Tyler M."/>
            <person name="Perez-Rodriguez I."/>
            <person name="Amend J."/>
        </authorList>
    </citation>
    <scope>NUCLEOTIDE SEQUENCE [LARGE SCALE GENOMIC DNA]</scope>
    <source>
        <strain evidence="3 4">EPR-M</strain>
    </source>
</reference>
<evidence type="ECO:0000259" key="2">
    <source>
        <dbReference type="Pfam" id="PF02591"/>
    </source>
</evidence>
<dbReference type="Gene3D" id="1.10.287.1490">
    <property type="match status" value="1"/>
</dbReference>
<name>A0A1X0XQ60_9BACT</name>
<comment type="caution">
    <text evidence="3">The sequence shown here is derived from an EMBL/GenBank/DDBJ whole genome shotgun (WGS) entry which is preliminary data.</text>
</comment>
<feature type="domain" description="C4-type zinc ribbon" evidence="2">
    <location>
        <begin position="191"/>
        <end position="222"/>
    </location>
</feature>